<accession>A0ABT1A9P3</accession>
<evidence type="ECO:0000313" key="1">
    <source>
        <dbReference type="EMBL" id="MCO1659754.1"/>
    </source>
</evidence>
<sequence>METPAPTAAKPDDGNLLRVAAPHVEVHSAGTNPGATLNSLSVQVLAR</sequence>
<dbReference type="Proteomes" id="UP001165283">
    <property type="component" value="Unassembled WGS sequence"/>
</dbReference>
<gene>
    <name evidence="1" type="ORF">KDL28_32260</name>
</gene>
<organism evidence="1 2">
    <name type="scientific">Pseudonocardia humida</name>
    <dbReference type="NCBI Taxonomy" id="2800819"/>
    <lineage>
        <taxon>Bacteria</taxon>
        <taxon>Bacillati</taxon>
        <taxon>Actinomycetota</taxon>
        <taxon>Actinomycetes</taxon>
        <taxon>Pseudonocardiales</taxon>
        <taxon>Pseudonocardiaceae</taxon>
        <taxon>Pseudonocardia</taxon>
    </lineage>
</organism>
<reference evidence="1" key="1">
    <citation type="submission" date="2021-04" db="EMBL/GenBank/DDBJ databases">
        <title>Pseudonocardia sp. nov., isolated from sandy soil of mangrove forest.</title>
        <authorList>
            <person name="Zan Z."/>
            <person name="Huang R."/>
            <person name="Liu W."/>
        </authorList>
    </citation>
    <scope>NUCLEOTIDE SEQUENCE</scope>
    <source>
        <strain evidence="1">S2-4</strain>
    </source>
</reference>
<comment type="caution">
    <text evidence="1">The sequence shown here is derived from an EMBL/GenBank/DDBJ whole genome shotgun (WGS) entry which is preliminary data.</text>
</comment>
<proteinExistence type="predicted"/>
<dbReference type="RefSeq" id="WP_252444728.1">
    <property type="nucleotide sequence ID" value="NZ_JAGSOV010000070.1"/>
</dbReference>
<protein>
    <submittedName>
        <fullName evidence="1">Uncharacterized protein</fullName>
    </submittedName>
</protein>
<keyword evidence="2" id="KW-1185">Reference proteome</keyword>
<name>A0ABT1A9P3_9PSEU</name>
<evidence type="ECO:0000313" key="2">
    <source>
        <dbReference type="Proteomes" id="UP001165283"/>
    </source>
</evidence>
<dbReference type="EMBL" id="JAGSOV010000070">
    <property type="protein sequence ID" value="MCO1659754.1"/>
    <property type="molecule type" value="Genomic_DNA"/>
</dbReference>